<dbReference type="InterPro" id="IPR021176">
    <property type="entry name" value="Competence-induced_CoiA"/>
</dbReference>
<accession>A0ABW2UV93</accession>
<dbReference type="Pfam" id="PF25164">
    <property type="entry name" value="CoiA_N"/>
    <property type="match status" value="1"/>
</dbReference>
<evidence type="ECO:0000313" key="5">
    <source>
        <dbReference type="Proteomes" id="UP001596620"/>
    </source>
</evidence>
<dbReference type="EMBL" id="JBHTGR010000005">
    <property type="protein sequence ID" value="MFC7746237.1"/>
    <property type="molecule type" value="Genomic_DNA"/>
</dbReference>
<name>A0ABW2UV93_9BACI</name>
<comment type="caution">
    <text evidence="4">The sequence shown here is derived from an EMBL/GenBank/DDBJ whole genome shotgun (WGS) entry which is preliminary data.</text>
</comment>
<evidence type="ECO:0000259" key="2">
    <source>
        <dbReference type="Pfam" id="PF25164"/>
    </source>
</evidence>
<feature type="domain" description="Competence protein CoiA C-terminal" evidence="3">
    <location>
        <begin position="235"/>
        <end position="376"/>
    </location>
</feature>
<dbReference type="Pfam" id="PF06054">
    <property type="entry name" value="CoiA_nuc"/>
    <property type="match status" value="1"/>
</dbReference>
<dbReference type="InterPro" id="IPR057252">
    <property type="entry name" value="CoiA_C"/>
</dbReference>
<evidence type="ECO:0000313" key="4">
    <source>
        <dbReference type="EMBL" id="MFC7746237.1"/>
    </source>
</evidence>
<dbReference type="InterPro" id="IPR010330">
    <property type="entry name" value="CoiA_nuc"/>
</dbReference>
<organism evidence="4 5">
    <name type="scientific">Lentibacillus kimchii</name>
    <dbReference type="NCBI Taxonomy" id="1542911"/>
    <lineage>
        <taxon>Bacteria</taxon>
        <taxon>Bacillati</taxon>
        <taxon>Bacillota</taxon>
        <taxon>Bacilli</taxon>
        <taxon>Bacillales</taxon>
        <taxon>Bacillaceae</taxon>
        <taxon>Lentibacillus</taxon>
    </lineage>
</organism>
<dbReference type="Pfam" id="PF25166">
    <property type="entry name" value="CoiA_C"/>
    <property type="match status" value="1"/>
</dbReference>
<proteinExistence type="predicted"/>
<evidence type="ECO:0000259" key="1">
    <source>
        <dbReference type="Pfam" id="PF06054"/>
    </source>
</evidence>
<sequence>MLQAKTEYGEFVTLASLKRERISRLKMQNQFFCPVCDKPVIAKAGSLMVPHFAHHSKGNCPSHEGGEGVYHEKGKLLLYQWLVHQHLDVRLEAYLPAINQRPDILLNVNNKTIAIEYQCARIPLSQIISRNEGYYSQGIEPIWILGANRFNRRGQNHIKIDQFQLQFIHQFSSDFPLTLYYFCPNTLRFILFQDFYFLTLQKAAGRLLINKLPQMIVTDLFQPAWFQHEQLWRIWKREKRSFRLKPPGRGYGREFAWQQWLYVNRLHKETLPAIIHLPVSSQFRMTTPPWNWQSRLCTDIIAPLENGDAFNLQDCLHFLRQHIRNPQSTPLVKPSICPVYQYLQLLEHMQLIQEVTPNVFVKRQTILFFKHVEDALHGESVLMEQMMKQNTGMDHV</sequence>
<feature type="domain" description="Competence protein CoiA nuclease-like" evidence="1">
    <location>
        <begin position="67"/>
        <end position="223"/>
    </location>
</feature>
<feature type="domain" description="Competence protein CoiA-like N-terminal" evidence="2">
    <location>
        <begin position="15"/>
        <end position="62"/>
    </location>
</feature>
<dbReference type="InterPro" id="IPR057253">
    <property type="entry name" value="CoiA-like_N"/>
</dbReference>
<gene>
    <name evidence="4" type="ORF">ACFQU8_03150</name>
</gene>
<keyword evidence="5" id="KW-1185">Reference proteome</keyword>
<protein>
    <submittedName>
        <fullName evidence="4">Competence protein CoiA</fullName>
    </submittedName>
</protein>
<reference evidence="5" key="1">
    <citation type="journal article" date="2019" name="Int. J. Syst. Evol. Microbiol.">
        <title>The Global Catalogue of Microorganisms (GCM) 10K type strain sequencing project: providing services to taxonomists for standard genome sequencing and annotation.</title>
        <authorList>
            <consortium name="The Broad Institute Genomics Platform"/>
            <consortium name="The Broad Institute Genome Sequencing Center for Infectious Disease"/>
            <person name="Wu L."/>
            <person name="Ma J."/>
        </authorList>
    </citation>
    <scope>NUCLEOTIDE SEQUENCE [LARGE SCALE GENOMIC DNA]</scope>
    <source>
        <strain evidence="5">JCM 30234</strain>
    </source>
</reference>
<dbReference type="RefSeq" id="WP_382357719.1">
    <property type="nucleotide sequence ID" value="NZ_JBHTGR010000005.1"/>
</dbReference>
<evidence type="ECO:0000259" key="3">
    <source>
        <dbReference type="Pfam" id="PF25166"/>
    </source>
</evidence>
<dbReference type="Proteomes" id="UP001596620">
    <property type="component" value="Unassembled WGS sequence"/>
</dbReference>
<dbReference type="PIRSF" id="PIRSF007487">
    <property type="entry name" value="Competence-induced_CoiA_bac"/>
    <property type="match status" value="1"/>
</dbReference>